<reference evidence="2" key="1">
    <citation type="submission" date="2017-06" db="EMBL/GenBank/DDBJ databases">
        <authorList>
            <person name="Varghese N."/>
            <person name="Submissions S."/>
        </authorList>
    </citation>
    <scope>NUCLEOTIDE SEQUENCE [LARGE SCALE GENOMIC DNA]</scope>
    <source>
        <strain evidence="2">DSM 28041</strain>
    </source>
</reference>
<evidence type="ECO:0000313" key="1">
    <source>
        <dbReference type="EMBL" id="SNR28991.1"/>
    </source>
</evidence>
<sequence>MYQEHLALGRELLCHEGLQRFLGHVVEGHYYVSLWTALIALEFGRPVRNEVLHGPGRTPVVDMCLDIIRRHYVSHSHNLSDSQNDLVADWLAKIDARYEMAASSCSKPVS</sequence>
<protein>
    <submittedName>
        <fullName evidence="1">Uncharacterized protein</fullName>
    </submittedName>
</protein>
<evidence type="ECO:0000313" key="2">
    <source>
        <dbReference type="Proteomes" id="UP000198310"/>
    </source>
</evidence>
<keyword evidence="2" id="KW-1185">Reference proteome</keyword>
<dbReference type="EMBL" id="FZNS01000001">
    <property type="protein sequence ID" value="SNR28991.1"/>
    <property type="molecule type" value="Genomic_DNA"/>
</dbReference>
<dbReference type="AlphaFoldDB" id="A0A238V475"/>
<name>A0A238V475_9BACT</name>
<gene>
    <name evidence="1" type="ORF">SAMN06269173_10178</name>
</gene>
<organism evidence="1 2">
    <name type="scientific">Hymenobacter mucosus</name>
    <dbReference type="NCBI Taxonomy" id="1411120"/>
    <lineage>
        <taxon>Bacteria</taxon>
        <taxon>Pseudomonadati</taxon>
        <taxon>Bacteroidota</taxon>
        <taxon>Cytophagia</taxon>
        <taxon>Cytophagales</taxon>
        <taxon>Hymenobacteraceae</taxon>
        <taxon>Hymenobacter</taxon>
    </lineage>
</organism>
<accession>A0A238V475</accession>
<dbReference type="Proteomes" id="UP000198310">
    <property type="component" value="Unassembled WGS sequence"/>
</dbReference>
<proteinExistence type="predicted"/>